<gene>
    <name evidence="2" type="ORF">ILUMI_27340</name>
</gene>
<name>A0A8K0C6Q6_IGNLU</name>
<reference evidence="2" key="1">
    <citation type="submission" date="2019-08" db="EMBL/GenBank/DDBJ databases">
        <title>The genome of the North American firefly Photinus pyralis.</title>
        <authorList>
            <consortium name="Photinus pyralis genome working group"/>
            <person name="Fallon T.R."/>
            <person name="Sander Lower S.E."/>
            <person name="Weng J.-K."/>
        </authorList>
    </citation>
    <scope>NUCLEOTIDE SEQUENCE</scope>
    <source>
        <strain evidence="2">TRF0915ILg1</strain>
        <tissue evidence="2">Whole body</tissue>
    </source>
</reference>
<dbReference type="Proteomes" id="UP000801492">
    <property type="component" value="Unassembled WGS sequence"/>
</dbReference>
<dbReference type="AlphaFoldDB" id="A0A8K0C6Q6"/>
<sequence length="68" mass="7116">MKVILTVALCLALFIVGSSAQGAENEPCQWGGINIALTVCKAECKISQNPLGTCAEGLNCCAFARNEK</sequence>
<proteinExistence type="predicted"/>
<comment type="caution">
    <text evidence="2">The sequence shown here is derived from an EMBL/GenBank/DDBJ whole genome shotgun (WGS) entry which is preliminary data.</text>
</comment>
<keyword evidence="1" id="KW-0732">Signal</keyword>
<feature type="chain" id="PRO_5035432091" description="Beta-defensin" evidence="1">
    <location>
        <begin position="21"/>
        <end position="68"/>
    </location>
</feature>
<evidence type="ECO:0000313" key="2">
    <source>
        <dbReference type="EMBL" id="KAF2878827.1"/>
    </source>
</evidence>
<evidence type="ECO:0008006" key="4">
    <source>
        <dbReference type="Google" id="ProtNLM"/>
    </source>
</evidence>
<organism evidence="2 3">
    <name type="scientific">Ignelater luminosus</name>
    <name type="common">Cucubano</name>
    <name type="synonym">Pyrophorus luminosus</name>
    <dbReference type="NCBI Taxonomy" id="2038154"/>
    <lineage>
        <taxon>Eukaryota</taxon>
        <taxon>Metazoa</taxon>
        <taxon>Ecdysozoa</taxon>
        <taxon>Arthropoda</taxon>
        <taxon>Hexapoda</taxon>
        <taxon>Insecta</taxon>
        <taxon>Pterygota</taxon>
        <taxon>Neoptera</taxon>
        <taxon>Endopterygota</taxon>
        <taxon>Coleoptera</taxon>
        <taxon>Polyphaga</taxon>
        <taxon>Elateriformia</taxon>
        <taxon>Elateroidea</taxon>
        <taxon>Elateridae</taxon>
        <taxon>Agrypninae</taxon>
        <taxon>Pyrophorini</taxon>
        <taxon>Ignelater</taxon>
    </lineage>
</organism>
<accession>A0A8K0C6Q6</accession>
<protein>
    <recommendedName>
        <fullName evidence="4">Beta-defensin</fullName>
    </recommendedName>
</protein>
<evidence type="ECO:0000256" key="1">
    <source>
        <dbReference type="SAM" id="SignalP"/>
    </source>
</evidence>
<evidence type="ECO:0000313" key="3">
    <source>
        <dbReference type="Proteomes" id="UP000801492"/>
    </source>
</evidence>
<keyword evidence="3" id="KW-1185">Reference proteome</keyword>
<feature type="signal peptide" evidence="1">
    <location>
        <begin position="1"/>
        <end position="20"/>
    </location>
</feature>
<dbReference type="EMBL" id="VTPC01091275">
    <property type="protein sequence ID" value="KAF2878827.1"/>
    <property type="molecule type" value="Genomic_DNA"/>
</dbReference>